<evidence type="ECO:0000313" key="5">
    <source>
        <dbReference type="Proteomes" id="UP000588586"/>
    </source>
</evidence>
<dbReference type="FunFam" id="3.30.70.360:FF:000001">
    <property type="entry name" value="N-acetyldiaminopimelate deacetylase"/>
    <property type="match status" value="1"/>
</dbReference>
<keyword evidence="1 4" id="KW-0378">Hydrolase</keyword>
<dbReference type="PANTHER" id="PTHR11014:SF63">
    <property type="entry name" value="METALLOPEPTIDASE, PUTATIVE (AFU_ORTHOLOGUE AFUA_6G09600)-RELATED"/>
    <property type="match status" value="1"/>
</dbReference>
<dbReference type="Gene3D" id="3.30.70.360">
    <property type="match status" value="1"/>
</dbReference>
<gene>
    <name evidence="4" type="ORF">HJG52_17190</name>
</gene>
<dbReference type="PIRSF" id="PIRSF005962">
    <property type="entry name" value="Pept_M20D_amidohydro"/>
    <property type="match status" value="1"/>
</dbReference>
<dbReference type="Pfam" id="PF01546">
    <property type="entry name" value="Peptidase_M20"/>
    <property type="match status" value="1"/>
</dbReference>
<name>A0A849HCV0_9MICO</name>
<feature type="binding site" evidence="2">
    <location>
        <position position="361"/>
    </location>
    <ligand>
        <name>Mn(2+)</name>
        <dbReference type="ChEBI" id="CHEBI:29035"/>
        <label>2</label>
    </ligand>
</feature>
<dbReference type="InterPro" id="IPR011650">
    <property type="entry name" value="Peptidase_M20_dimer"/>
</dbReference>
<evidence type="ECO:0000313" key="4">
    <source>
        <dbReference type="EMBL" id="NNM47730.1"/>
    </source>
</evidence>
<dbReference type="AlphaFoldDB" id="A0A849HCV0"/>
<comment type="caution">
    <text evidence="4">The sequence shown here is derived from an EMBL/GenBank/DDBJ whole genome shotgun (WGS) entry which is preliminary data.</text>
</comment>
<reference evidence="4 5" key="1">
    <citation type="submission" date="2020-04" db="EMBL/GenBank/DDBJ databases">
        <title>Knoellia sp. isolate from air conditioner.</title>
        <authorList>
            <person name="Chea S."/>
            <person name="Kim D.-U."/>
        </authorList>
    </citation>
    <scope>NUCLEOTIDE SEQUENCE [LARGE SCALE GENOMIC DNA]</scope>
    <source>
        <strain evidence="4 5">DB2414S</strain>
    </source>
</reference>
<dbReference type="InterPro" id="IPR002933">
    <property type="entry name" value="Peptidase_M20"/>
</dbReference>
<dbReference type="InterPro" id="IPR036264">
    <property type="entry name" value="Bact_exopeptidase_dim_dom"/>
</dbReference>
<dbReference type="RefSeq" id="WP_171244838.1">
    <property type="nucleotide sequence ID" value="NZ_JABEPQ010000004.1"/>
</dbReference>
<dbReference type="Gene3D" id="3.40.630.10">
    <property type="entry name" value="Zn peptidases"/>
    <property type="match status" value="1"/>
</dbReference>
<feature type="binding site" evidence="2">
    <location>
        <position position="100"/>
    </location>
    <ligand>
        <name>Mn(2+)</name>
        <dbReference type="ChEBI" id="CHEBI:29035"/>
        <label>2</label>
    </ligand>
</feature>
<keyword evidence="2" id="KW-0464">Manganese</keyword>
<organism evidence="4 5">
    <name type="scientific">Knoellia koreensis</name>
    <dbReference type="NCBI Taxonomy" id="2730921"/>
    <lineage>
        <taxon>Bacteria</taxon>
        <taxon>Bacillati</taxon>
        <taxon>Actinomycetota</taxon>
        <taxon>Actinomycetes</taxon>
        <taxon>Micrococcales</taxon>
        <taxon>Intrasporangiaceae</taxon>
        <taxon>Knoellia</taxon>
    </lineage>
</organism>
<evidence type="ECO:0000259" key="3">
    <source>
        <dbReference type="Pfam" id="PF07687"/>
    </source>
</evidence>
<comment type="cofactor">
    <cofactor evidence="2">
        <name>Mn(2+)</name>
        <dbReference type="ChEBI" id="CHEBI:29035"/>
    </cofactor>
    <text evidence="2">The Mn(2+) ion enhances activity.</text>
</comment>
<dbReference type="PANTHER" id="PTHR11014">
    <property type="entry name" value="PEPTIDASE M20 FAMILY MEMBER"/>
    <property type="match status" value="1"/>
</dbReference>
<dbReference type="SUPFAM" id="SSF53187">
    <property type="entry name" value="Zn-dependent exopeptidases"/>
    <property type="match status" value="1"/>
</dbReference>
<dbReference type="GO" id="GO:0019877">
    <property type="term" value="P:diaminopimelate biosynthetic process"/>
    <property type="evidence" value="ECO:0007669"/>
    <property type="project" value="UniProtKB-ARBA"/>
</dbReference>
<dbReference type="SUPFAM" id="SSF55031">
    <property type="entry name" value="Bacterial exopeptidase dimerisation domain"/>
    <property type="match status" value="1"/>
</dbReference>
<dbReference type="Pfam" id="PF07687">
    <property type="entry name" value="M20_dimer"/>
    <property type="match status" value="1"/>
</dbReference>
<keyword evidence="2" id="KW-0479">Metal-binding</keyword>
<dbReference type="Proteomes" id="UP000588586">
    <property type="component" value="Unassembled WGS sequence"/>
</dbReference>
<dbReference type="GO" id="GO:0050118">
    <property type="term" value="F:N-acetyldiaminopimelate deacetylase activity"/>
    <property type="evidence" value="ECO:0007669"/>
    <property type="project" value="UniProtKB-ARBA"/>
</dbReference>
<feature type="domain" description="Peptidase M20 dimerisation" evidence="3">
    <location>
        <begin position="184"/>
        <end position="275"/>
    </location>
</feature>
<dbReference type="InterPro" id="IPR017439">
    <property type="entry name" value="Amidohydrolase"/>
</dbReference>
<dbReference type="NCBIfam" id="TIGR01891">
    <property type="entry name" value="amidohydrolases"/>
    <property type="match status" value="1"/>
</dbReference>
<feature type="binding site" evidence="2">
    <location>
        <position position="161"/>
    </location>
    <ligand>
        <name>Mn(2+)</name>
        <dbReference type="ChEBI" id="CHEBI:29035"/>
        <label>2</label>
    </ligand>
</feature>
<feature type="binding site" evidence="2">
    <location>
        <position position="133"/>
    </location>
    <ligand>
        <name>Mn(2+)</name>
        <dbReference type="ChEBI" id="CHEBI:29035"/>
        <label>2</label>
    </ligand>
</feature>
<evidence type="ECO:0000256" key="1">
    <source>
        <dbReference type="ARBA" id="ARBA00022801"/>
    </source>
</evidence>
<dbReference type="CDD" id="cd03886">
    <property type="entry name" value="M20_Acy1"/>
    <property type="match status" value="1"/>
</dbReference>
<evidence type="ECO:0000256" key="2">
    <source>
        <dbReference type="PIRSR" id="PIRSR005962-1"/>
    </source>
</evidence>
<feature type="binding site" evidence="2">
    <location>
        <position position="98"/>
    </location>
    <ligand>
        <name>Mn(2+)</name>
        <dbReference type="ChEBI" id="CHEBI:29035"/>
        <label>2</label>
    </ligand>
</feature>
<dbReference type="GO" id="GO:0046872">
    <property type="term" value="F:metal ion binding"/>
    <property type="evidence" value="ECO:0007669"/>
    <property type="project" value="UniProtKB-KW"/>
</dbReference>
<protein>
    <submittedName>
        <fullName evidence="4">Amidohydrolase</fullName>
    </submittedName>
</protein>
<dbReference type="EMBL" id="JABEPQ010000004">
    <property type="protein sequence ID" value="NNM47730.1"/>
    <property type="molecule type" value="Genomic_DNA"/>
</dbReference>
<accession>A0A849HCV0</accession>
<proteinExistence type="predicted"/>
<keyword evidence="5" id="KW-1185">Reference proteome</keyword>
<sequence>MSESLSEQAFWDLVELRRDLHRHPELRFQEFRTAGLVAARLGAAGLEVTEGVAGTGVVATLGAGHPHVLIRADMDALPTSDLKDVEYRSQTDGVCHACGHDVHVAVVLGVAEQLAKTPDLPGRVTVVFQPAEEIPFGEESGGRAVVDTGVLADVDLVLGLHCWPWLPAGTVGVDERVAMASKSAFKISVHGLGAHAAAPDQGRDAIVAASHIVTSLHQLQSRETRPGQRATINVGTIIGGRSQSIVPPTAELTGTIRSAEPELGATLRSAVERVVAGVSTVSDVEATVDWKNDMPPVINDGRLVRRALDVLAQTPSIEPLLVNDPPMTADDFALYAEQRPGLYIKLGVASPDGTVGARPLHDSRFDVDERAIAVGVAALAALTTDLLENPLEATHD</sequence>